<evidence type="ECO:0000256" key="1">
    <source>
        <dbReference type="ARBA" id="ARBA00004167"/>
    </source>
</evidence>
<proteinExistence type="predicted"/>
<keyword evidence="9" id="KW-1185">Reference proteome</keyword>
<evidence type="ECO:0000313" key="9">
    <source>
        <dbReference type="Proteomes" id="UP000077202"/>
    </source>
</evidence>
<evidence type="ECO:0000256" key="3">
    <source>
        <dbReference type="ARBA" id="ARBA00022989"/>
    </source>
</evidence>
<evidence type="ECO:0000256" key="5">
    <source>
        <dbReference type="SAM" id="MobiDB-lite"/>
    </source>
</evidence>
<feature type="compositionally biased region" description="Polar residues" evidence="5">
    <location>
        <begin position="134"/>
        <end position="150"/>
    </location>
</feature>
<evidence type="ECO:0000256" key="4">
    <source>
        <dbReference type="ARBA" id="ARBA00023136"/>
    </source>
</evidence>
<keyword evidence="4 6" id="KW-0472">Membrane</keyword>
<dbReference type="PANTHER" id="PTHR31234:SF2">
    <property type="entry name" value="OS05G0199100 PROTEIN"/>
    <property type="match status" value="1"/>
</dbReference>
<sequence length="458" mass="50803">MAPSSNTFQGIEEEMSEGFRRYHAPQRTRHKVLFRALVVSSLRPKEAVLHEQLGQMVWIWAVLLRNDPFSKSGAEESSGEQCRSLQTREAEECGVKMPTPKGKGEKGLVVQTHLSASMYEESFDLLSPSRDFSGQYTPMSEPRFTTSQSLPRAEAKAMPPNRTQSSRFADRRLSPAASMARSPTMTTIGGPKAGLLDAQALEDGNRNVDLAFTNMGYAEVPAEKPREPPVYDIPNSKSFKMRKLKEPSLEDEWNDIVAEKKNRYRDCCCCVFSSAIVVLIAAGIVFTTMYFILKPSPPTIHVLNLNVTDFRLLSSTTTDGEPLVEASMTCVVRITNPNKFSVFHHRALNVSLNYKSEVLGLILVPGFKQSEKNVTDLFVTVPKSVAKITDQVDAINLLQEVNESNVRLEVRGSAEGHYRILGINVKKLDAPLLCKLSVKPENEDSAAQIISSSCFNPA</sequence>
<name>A0A176W7G9_MARPO</name>
<dbReference type="InterPro" id="IPR044839">
    <property type="entry name" value="NDR1-like"/>
</dbReference>
<evidence type="ECO:0000256" key="6">
    <source>
        <dbReference type="SAM" id="Phobius"/>
    </source>
</evidence>
<keyword evidence="3 6" id="KW-1133">Transmembrane helix</keyword>
<feature type="transmembrane region" description="Helical" evidence="6">
    <location>
        <begin position="271"/>
        <end position="293"/>
    </location>
</feature>
<evidence type="ECO:0000313" key="8">
    <source>
        <dbReference type="EMBL" id="OAE28673.1"/>
    </source>
</evidence>
<comment type="subcellular location">
    <subcellularLocation>
        <location evidence="1">Membrane</location>
        <topology evidence="1">Single-pass membrane protein</topology>
    </subcellularLocation>
</comment>
<dbReference type="AlphaFoldDB" id="A0A176W7G9"/>
<comment type="caution">
    <text evidence="8">The sequence shown here is derived from an EMBL/GenBank/DDBJ whole genome shotgun (WGS) entry which is preliminary data.</text>
</comment>
<protein>
    <recommendedName>
        <fullName evidence="7">Late embryogenesis abundant protein LEA-2 subgroup domain-containing protein</fullName>
    </recommendedName>
</protein>
<feature type="region of interest" description="Disordered" evidence="5">
    <location>
        <begin position="134"/>
        <end position="190"/>
    </location>
</feature>
<feature type="domain" description="Late embryogenesis abundant protein LEA-2 subgroup" evidence="7">
    <location>
        <begin position="332"/>
        <end position="415"/>
    </location>
</feature>
<keyword evidence="2 6" id="KW-0812">Transmembrane</keyword>
<dbReference type="Proteomes" id="UP000077202">
    <property type="component" value="Unassembled WGS sequence"/>
</dbReference>
<accession>A0A176W7G9</accession>
<gene>
    <name evidence="8" type="ORF">AXG93_312s1020</name>
</gene>
<dbReference type="GO" id="GO:0098542">
    <property type="term" value="P:defense response to other organism"/>
    <property type="evidence" value="ECO:0007669"/>
    <property type="project" value="InterPro"/>
</dbReference>
<organism evidence="8 9">
    <name type="scientific">Marchantia polymorpha subsp. ruderalis</name>
    <dbReference type="NCBI Taxonomy" id="1480154"/>
    <lineage>
        <taxon>Eukaryota</taxon>
        <taxon>Viridiplantae</taxon>
        <taxon>Streptophyta</taxon>
        <taxon>Embryophyta</taxon>
        <taxon>Marchantiophyta</taxon>
        <taxon>Marchantiopsida</taxon>
        <taxon>Marchantiidae</taxon>
        <taxon>Marchantiales</taxon>
        <taxon>Marchantiaceae</taxon>
        <taxon>Marchantia</taxon>
    </lineage>
</organism>
<dbReference type="EMBL" id="LVLJ01001702">
    <property type="protein sequence ID" value="OAE28673.1"/>
    <property type="molecule type" value="Genomic_DNA"/>
</dbReference>
<reference evidence="8" key="1">
    <citation type="submission" date="2016-03" db="EMBL/GenBank/DDBJ databases">
        <title>Mechanisms controlling the formation of the plant cell surface in tip-growing cells are functionally conserved among land plants.</title>
        <authorList>
            <person name="Honkanen S."/>
            <person name="Jones V.A."/>
            <person name="Morieri G."/>
            <person name="Champion C."/>
            <person name="Hetherington A.J."/>
            <person name="Kelly S."/>
            <person name="Saint-Marcoux D."/>
            <person name="Proust H."/>
            <person name="Prescott H."/>
            <person name="Dolan L."/>
        </authorList>
    </citation>
    <scope>NUCLEOTIDE SEQUENCE [LARGE SCALE GENOMIC DNA]</scope>
    <source>
        <tissue evidence="8">Whole gametophyte</tissue>
    </source>
</reference>
<dbReference type="PANTHER" id="PTHR31234">
    <property type="entry name" value="LATE EMBRYOGENESIS ABUNDANT (LEA) HYDROXYPROLINE-RICH GLYCOPROTEIN FAMILY"/>
    <property type="match status" value="1"/>
</dbReference>
<evidence type="ECO:0000259" key="7">
    <source>
        <dbReference type="Pfam" id="PF03168"/>
    </source>
</evidence>
<dbReference type="GO" id="GO:0005886">
    <property type="term" value="C:plasma membrane"/>
    <property type="evidence" value="ECO:0007669"/>
    <property type="project" value="TreeGrafter"/>
</dbReference>
<feature type="region of interest" description="Disordered" evidence="5">
    <location>
        <begin position="71"/>
        <end position="105"/>
    </location>
</feature>
<evidence type="ECO:0000256" key="2">
    <source>
        <dbReference type="ARBA" id="ARBA00022692"/>
    </source>
</evidence>
<dbReference type="InterPro" id="IPR004864">
    <property type="entry name" value="LEA_2"/>
</dbReference>
<dbReference type="Pfam" id="PF03168">
    <property type="entry name" value="LEA_2"/>
    <property type="match status" value="1"/>
</dbReference>